<name>A0ABD1V2A1_9LAMI</name>
<dbReference type="Proteomes" id="UP001604336">
    <property type="component" value="Unassembled WGS sequence"/>
</dbReference>
<feature type="compositionally biased region" description="Polar residues" evidence="1">
    <location>
        <begin position="70"/>
        <end position="82"/>
    </location>
</feature>
<reference evidence="3" key="1">
    <citation type="submission" date="2024-07" db="EMBL/GenBank/DDBJ databases">
        <title>Two chromosome-level genome assemblies of Korean endemic species Abeliophyllum distichum and Forsythia ovata (Oleaceae).</title>
        <authorList>
            <person name="Jang H."/>
        </authorList>
    </citation>
    <scope>NUCLEOTIDE SEQUENCE [LARGE SCALE GENOMIC DNA]</scope>
</reference>
<dbReference type="AlphaFoldDB" id="A0ABD1V2A1"/>
<evidence type="ECO:0000313" key="2">
    <source>
        <dbReference type="EMBL" id="KAL2531436.1"/>
    </source>
</evidence>
<accession>A0ABD1V2A1</accession>
<proteinExistence type="predicted"/>
<keyword evidence="3" id="KW-1185">Reference proteome</keyword>
<dbReference type="EMBL" id="JBFOLK010000002">
    <property type="protein sequence ID" value="KAL2531436.1"/>
    <property type="molecule type" value="Genomic_DNA"/>
</dbReference>
<protein>
    <submittedName>
        <fullName evidence="2">Retrovirus-related Pol polyprotein from transposon RE1</fullName>
    </submittedName>
</protein>
<evidence type="ECO:0000313" key="3">
    <source>
        <dbReference type="Proteomes" id="UP001604336"/>
    </source>
</evidence>
<sequence>MTSSLQGEFQNEEVNWLATTWLESEGVSEQLPSDGNTKVRLTKEHCPVEEPTIEEPCNMECNETPAPVNDITSRDTTTSDGSPSLVPKGPSPENVAELSFPAISLVIDNVNSTVQYALPIRHNCGNPPSDTLRK</sequence>
<evidence type="ECO:0000256" key="1">
    <source>
        <dbReference type="SAM" id="MobiDB-lite"/>
    </source>
</evidence>
<gene>
    <name evidence="2" type="ORF">Adt_04787</name>
</gene>
<feature type="region of interest" description="Disordered" evidence="1">
    <location>
        <begin position="57"/>
        <end position="93"/>
    </location>
</feature>
<comment type="caution">
    <text evidence="2">The sequence shown here is derived from an EMBL/GenBank/DDBJ whole genome shotgun (WGS) entry which is preliminary data.</text>
</comment>
<organism evidence="2 3">
    <name type="scientific">Abeliophyllum distichum</name>
    <dbReference type="NCBI Taxonomy" id="126358"/>
    <lineage>
        <taxon>Eukaryota</taxon>
        <taxon>Viridiplantae</taxon>
        <taxon>Streptophyta</taxon>
        <taxon>Embryophyta</taxon>
        <taxon>Tracheophyta</taxon>
        <taxon>Spermatophyta</taxon>
        <taxon>Magnoliopsida</taxon>
        <taxon>eudicotyledons</taxon>
        <taxon>Gunneridae</taxon>
        <taxon>Pentapetalae</taxon>
        <taxon>asterids</taxon>
        <taxon>lamiids</taxon>
        <taxon>Lamiales</taxon>
        <taxon>Oleaceae</taxon>
        <taxon>Forsythieae</taxon>
        <taxon>Abeliophyllum</taxon>
    </lineage>
</organism>